<dbReference type="AlphaFoldDB" id="U3P8Q6"/>
<proteinExistence type="predicted"/>
<evidence type="ECO:0000313" key="3">
    <source>
        <dbReference type="Proteomes" id="UP000016743"/>
    </source>
</evidence>
<dbReference type="HOGENOM" id="CLU_124870_0_0_11"/>
<dbReference type="EMBL" id="CP006734">
    <property type="protein sequence ID" value="AGW42206.1"/>
    <property type="molecule type" value="Genomic_DNA"/>
</dbReference>
<evidence type="ECO:0000313" key="2">
    <source>
        <dbReference type="EMBL" id="AGW42206.1"/>
    </source>
</evidence>
<dbReference type="KEGG" id="lxy:O159_22360"/>
<dbReference type="RefSeq" id="WP_021755704.1">
    <property type="nucleotide sequence ID" value="NC_022438.1"/>
</dbReference>
<feature type="transmembrane region" description="Helical" evidence="1">
    <location>
        <begin position="39"/>
        <end position="58"/>
    </location>
</feature>
<dbReference type="PATRIC" id="fig|1389489.3.peg.2137"/>
<keyword evidence="3" id="KW-1185">Reference proteome</keyword>
<sequence>MRSSFIAATVFLVLGLGSGLFFREFTKAGDVQGATQLSLVHVHLLVLGFVVFLLVLILDRLFGLAHGPLFAWFFWTYNAGLLLTAGAMTAHGTLTVLGEKSGAAVAGIAGMGHILLTVALVLFLVALGRRVFAAAVDDPQRS</sequence>
<accession>U3P8Q6</accession>
<name>U3P8Q6_LEIXC</name>
<feature type="transmembrane region" description="Helical" evidence="1">
    <location>
        <begin position="103"/>
        <end position="127"/>
    </location>
</feature>
<evidence type="ECO:0008006" key="4">
    <source>
        <dbReference type="Google" id="ProtNLM"/>
    </source>
</evidence>
<dbReference type="InterPro" id="IPR021299">
    <property type="entry name" value="DUF2871"/>
</dbReference>
<feature type="transmembrane region" description="Helical" evidence="1">
    <location>
        <begin position="70"/>
        <end position="91"/>
    </location>
</feature>
<dbReference type="eggNOG" id="ENOG5032RUD">
    <property type="taxonomic scope" value="Bacteria"/>
</dbReference>
<dbReference type="Proteomes" id="UP000016743">
    <property type="component" value="Chromosome"/>
</dbReference>
<keyword evidence="1" id="KW-0812">Transmembrane</keyword>
<keyword evidence="1" id="KW-1133">Transmembrane helix</keyword>
<gene>
    <name evidence="2" type="ORF">O159_22360</name>
</gene>
<keyword evidence="1" id="KW-0472">Membrane</keyword>
<organism evidence="2 3">
    <name type="scientific">Leifsonia xyli subsp. cynodontis DSM 46306</name>
    <dbReference type="NCBI Taxonomy" id="1389489"/>
    <lineage>
        <taxon>Bacteria</taxon>
        <taxon>Bacillati</taxon>
        <taxon>Actinomycetota</taxon>
        <taxon>Actinomycetes</taxon>
        <taxon>Micrococcales</taxon>
        <taxon>Microbacteriaceae</taxon>
        <taxon>Leifsonia</taxon>
    </lineage>
</organism>
<protein>
    <recommendedName>
        <fullName evidence="4">DUF2871 domain-containing protein</fullName>
    </recommendedName>
</protein>
<reference evidence="2 3" key="1">
    <citation type="journal article" date="2013" name="Genome Announc.">
        <title>Complete Genome Sequence of Leifsonia xyli subsp. cynodontis Strain DSM46306, a Gram-Positive Bacterial Pathogen of Grasses.</title>
        <authorList>
            <person name="Monteiro-Vitorello C.B."/>
            <person name="Zerillo M.M."/>
            <person name="Van Sluys M.A."/>
            <person name="Camargo L.E."/>
            <person name="Kitajima J.P."/>
        </authorList>
    </citation>
    <scope>NUCLEOTIDE SEQUENCE [LARGE SCALE GENOMIC DNA]</scope>
    <source>
        <strain evidence="2 3">DSM 46306</strain>
    </source>
</reference>
<evidence type="ECO:0000256" key="1">
    <source>
        <dbReference type="SAM" id="Phobius"/>
    </source>
</evidence>
<dbReference type="Pfam" id="PF11070">
    <property type="entry name" value="DUF2871"/>
    <property type="match status" value="1"/>
</dbReference>